<dbReference type="PANTHER" id="PTHR24020">
    <property type="entry name" value="COLLAGEN ALPHA"/>
    <property type="match status" value="1"/>
</dbReference>
<dbReference type="AlphaFoldDB" id="A0AA36BUM7"/>
<evidence type="ECO:0000313" key="3">
    <source>
        <dbReference type="EMBL" id="CAI9740920.1"/>
    </source>
</evidence>
<evidence type="ECO:0000259" key="2">
    <source>
        <dbReference type="PROSITE" id="PS50234"/>
    </source>
</evidence>
<feature type="chain" id="PRO_5041441776" description="VWFA domain-containing protein" evidence="1">
    <location>
        <begin position="20"/>
        <end position="397"/>
    </location>
</feature>
<feature type="signal peptide" evidence="1">
    <location>
        <begin position="1"/>
        <end position="19"/>
    </location>
</feature>
<dbReference type="Proteomes" id="UP001162480">
    <property type="component" value="Chromosome 25"/>
</dbReference>
<organism evidence="3 4">
    <name type="scientific">Octopus vulgaris</name>
    <name type="common">Common octopus</name>
    <dbReference type="NCBI Taxonomy" id="6645"/>
    <lineage>
        <taxon>Eukaryota</taxon>
        <taxon>Metazoa</taxon>
        <taxon>Spiralia</taxon>
        <taxon>Lophotrochozoa</taxon>
        <taxon>Mollusca</taxon>
        <taxon>Cephalopoda</taxon>
        <taxon>Coleoidea</taxon>
        <taxon>Octopodiformes</taxon>
        <taxon>Octopoda</taxon>
        <taxon>Incirrata</taxon>
        <taxon>Octopodidae</taxon>
        <taxon>Octopus</taxon>
    </lineage>
</organism>
<evidence type="ECO:0000256" key="1">
    <source>
        <dbReference type="SAM" id="SignalP"/>
    </source>
</evidence>
<dbReference type="EMBL" id="OX597838">
    <property type="protein sequence ID" value="CAI9740920.1"/>
    <property type="molecule type" value="Genomic_DNA"/>
</dbReference>
<feature type="domain" description="VWFA" evidence="2">
    <location>
        <begin position="224"/>
        <end position="394"/>
    </location>
</feature>
<proteinExistence type="predicted"/>
<feature type="domain" description="VWFA" evidence="2">
    <location>
        <begin position="41"/>
        <end position="217"/>
    </location>
</feature>
<gene>
    <name evidence="3" type="ORF">OCTVUL_1B030662</name>
</gene>
<sequence>MWIRTLILVTLAILAFGQAVKNGNGERIEDTVLMCKNTRADIVFIIDGSRSNVPQIFYKQIEFLKSFVGYFIIGNDCVRFGAVTFGDKIITDNTFGLTQYTSKDQLKGRLSKIDYRPEDGGSTQTHLAIEYAREILFKDARPYAKKIAIVITDGRSTEPKKTVREALIMRKNGILILAVGVGQEASKKELLTITGREVYVFKVKGFYSLLKTVQDELSCNGNVDINFVFDFSRMGYEDSHDINTFISSSISDEYLAKKKFKFGLITGKCQRLKDFYFNTYGNKSEIIEHLNIYKTTMASLLEKALKVSFEVEYGARQGARKVAVIFLKGRLSNPERVMTNARALRKSGIEVFIVKMDKLNSDKILATITEEGNILDATSAENMVQVSGEFLNQLCKR</sequence>
<reference evidence="3" key="1">
    <citation type="submission" date="2023-08" db="EMBL/GenBank/DDBJ databases">
        <authorList>
            <person name="Alioto T."/>
            <person name="Alioto T."/>
            <person name="Gomez Garrido J."/>
        </authorList>
    </citation>
    <scope>NUCLEOTIDE SEQUENCE</scope>
</reference>
<dbReference type="CDD" id="cd01450">
    <property type="entry name" value="vWFA_subfamily_ECM"/>
    <property type="match status" value="1"/>
</dbReference>
<dbReference type="PROSITE" id="PS50234">
    <property type="entry name" value="VWFA"/>
    <property type="match status" value="2"/>
</dbReference>
<name>A0AA36BUM7_OCTVU</name>
<dbReference type="InterPro" id="IPR050525">
    <property type="entry name" value="ECM_Assembly_Org"/>
</dbReference>
<keyword evidence="1" id="KW-0732">Signal</keyword>
<dbReference type="SMART" id="SM00327">
    <property type="entry name" value="VWA"/>
    <property type="match status" value="2"/>
</dbReference>
<keyword evidence="4" id="KW-1185">Reference proteome</keyword>
<dbReference type="Pfam" id="PF00092">
    <property type="entry name" value="VWA"/>
    <property type="match status" value="2"/>
</dbReference>
<dbReference type="PRINTS" id="PR00453">
    <property type="entry name" value="VWFADOMAIN"/>
</dbReference>
<dbReference type="PANTHER" id="PTHR24020:SF87">
    <property type="entry name" value="COLLAGEN ALPHA-1(VI) CHAIN-LIKE"/>
    <property type="match status" value="1"/>
</dbReference>
<protein>
    <recommendedName>
        <fullName evidence="2">VWFA domain-containing protein</fullName>
    </recommendedName>
</protein>
<dbReference type="InterPro" id="IPR036465">
    <property type="entry name" value="vWFA_dom_sf"/>
</dbReference>
<dbReference type="Gene3D" id="3.40.50.410">
    <property type="entry name" value="von Willebrand factor, type A domain"/>
    <property type="match status" value="2"/>
</dbReference>
<evidence type="ECO:0000313" key="4">
    <source>
        <dbReference type="Proteomes" id="UP001162480"/>
    </source>
</evidence>
<dbReference type="SUPFAM" id="SSF53300">
    <property type="entry name" value="vWA-like"/>
    <property type="match status" value="2"/>
</dbReference>
<accession>A0AA36BUM7</accession>
<dbReference type="InterPro" id="IPR002035">
    <property type="entry name" value="VWF_A"/>
</dbReference>